<accession>C7J3P2</accession>
<evidence type="ECO:0000313" key="3">
    <source>
        <dbReference type="Proteomes" id="UP000000763"/>
    </source>
</evidence>
<dbReference type="EMBL" id="AP008212">
    <property type="protein sequence ID" value="BAH93430.1"/>
    <property type="molecule type" value="Genomic_DNA"/>
</dbReference>
<organism evidence="2 3">
    <name type="scientific">Oryza sativa subsp. japonica</name>
    <name type="common">Rice</name>
    <dbReference type="NCBI Taxonomy" id="39947"/>
    <lineage>
        <taxon>Eukaryota</taxon>
        <taxon>Viridiplantae</taxon>
        <taxon>Streptophyta</taxon>
        <taxon>Embryophyta</taxon>
        <taxon>Tracheophyta</taxon>
        <taxon>Spermatophyta</taxon>
        <taxon>Magnoliopsida</taxon>
        <taxon>Liliopsida</taxon>
        <taxon>Poales</taxon>
        <taxon>Poaceae</taxon>
        <taxon>BOP clade</taxon>
        <taxon>Oryzoideae</taxon>
        <taxon>Oryzeae</taxon>
        <taxon>Oryzinae</taxon>
        <taxon>Oryza</taxon>
        <taxon>Oryza sativa</taxon>
    </lineage>
</organism>
<feature type="region of interest" description="Disordered" evidence="1">
    <location>
        <begin position="56"/>
        <end position="109"/>
    </location>
</feature>
<evidence type="ECO:0000256" key="1">
    <source>
        <dbReference type="SAM" id="MobiDB-lite"/>
    </source>
</evidence>
<reference evidence="2 3" key="1">
    <citation type="journal article" date="2005" name="Nature">
        <title>The map-based sequence of the rice genome.</title>
        <authorList>
            <consortium name="International rice genome sequencing project (IRGSP)"/>
            <person name="Matsumoto T."/>
            <person name="Wu J."/>
            <person name="Kanamori H."/>
            <person name="Katayose Y."/>
            <person name="Fujisawa M."/>
            <person name="Namiki N."/>
            <person name="Mizuno H."/>
            <person name="Yamamoto K."/>
            <person name="Antonio B.A."/>
            <person name="Baba T."/>
            <person name="Sakata K."/>
            <person name="Nagamura Y."/>
            <person name="Aoki H."/>
            <person name="Arikawa K."/>
            <person name="Arita K."/>
            <person name="Bito T."/>
            <person name="Chiden Y."/>
            <person name="Fujitsuka N."/>
            <person name="Fukunaka R."/>
            <person name="Hamada M."/>
            <person name="Harada C."/>
            <person name="Hayashi A."/>
            <person name="Hijishita S."/>
            <person name="Honda M."/>
            <person name="Hosokawa S."/>
            <person name="Ichikawa Y."/>
            <person name="Idonuma A."/>
            <person name="Iijima M."/>
            <person name="Ikeda M."/>
            <person name="Ikeno M."/>
            <person name="Ito K."/>
            <person name="Ito S."/>
            <person name="Ito T."/>
            <person name="Ito Y."/>
            <person name="Ito Y."/>
            <person name="Iwabuchi A."/>
            <person name="Kamiya K."/>
            <person name="Karasawa W."/>
            <person name="Kurita K."/>
            <person name="Katagiri S."/>
            <person name="Kikuta A."/>
            <person name="Kobayashi H."/>
            <person name="Kobayashi N."/>
            <person name="Machita K."/>
            <person name="Maehara T."/>
            <person name="Masukawa M."/>
            <person name="Mizubayashi T."/>
            <person name="Mukai Y."/>
            <person name="Nagasaki H."/>
            <person name="Nagata Y."/>
            <person name="Naito S."/>
            <person name="Nakashima M."/>
            <person name="Nakama Y."/>
            <person name="Nakamichi Y."/>
            <person name="Nakamura M."/>
            <person name="Meguro A."/>
            <person name="Negishi M."/>
            <person name="Ohta I."/>
            <person name="Ohta T."/>
            <person name="Okamoto M."/>
            <person name="Ono N."/>
            <person name="Saji S."/>
            <person name="Sakaguchi M."/>
            <person name="Sakai K."/>
            <person name="Shibata M."/>
            <person name="Shimokawa T."/>
            <person name="Song J."/>
            <person name="Takazaki Y."/>
            <person name="Terasawa K."/>
            <person name="Tsugane M."/>
            <person name="Tsuji K."/>
            <person name="Ueda S."/>
            <person name="Waki K."/>
            <person name="Yamagata H."/>
            <person name="Yamamoto M."/>
            <person name="Yamamoto S."/>
            <person name="Yamane H."/>
            <person name="Yoshiki S."/>
            <person name="Yoshihara R."/>
            <person name="Yukawa K."/>
            <person name="Zhong H."/>
            <person name="Yano M."/>
            <person name="Yuan Q."/>
            <person name="Ouyang S."/>
            <person name="Liu J."/>
            <person name="Jones K.M."/>
            <person name="Gansberger K."/>
            <person name="Moffat K."/>
            <person name="Hill J."/>
            <person name="Bera J."/>
            <person name="Fadrosh D."/>
            <person name="Jin S."/>
            <person name="Johri S."/>
            <person name="Kim M."/>
            <person name="Overton L."/>
            <person name="Reardon M."/>
            <person name="Tsitrin T."/>
            <person name="Vuong H."/>
            <person name="Weaver B."/>
            <person name="Ciecko A."/>
            <person name="Tallon L."/>
            <person name="Jackson J."/>
            <person name="Pai G."/>
            <person name="Aken S.V."/>
            <person name="Utterback T."/>
            <person name="Reidmuller S."/>
            <person name="Feldblyum T."/>
            <person name="Hsiao J."/>
            <person name="Zismann V."/>
            <person name="Iobst S."/>
            <person name="de Vazeille A.R."/>
            <person name="Buell C.R."/>
            <person name="Ying K."/>
            <person name="Li Y."/>
            <person name="Lu T."/>
            <person name="Huang Y."/>
            <person name="Zhao Q."/>
            <person name="Feng Q."/>
            <person name="Zhang L."/>
            <person name="Zhu J."/>
            <person name="Weng Q."/>
            <person name="Mu J."/>
            <person name="Lu Y."/>
            <person name="Fan D."/>
            <person name="Liu Y."/>
            <person name="Guan J."/>
            <person name="Zhang Y."/>
            <person name="Yu S."/>
            <person name="Liu X."/>
            <person name="Zhang Y."/>
            <person name="Hong G."/>
            <person name="Han B."/>
            <person name="Choisne N."/>
            <person name="Demange N."/>
            <person name="Orjeda G."/>
            <person name="Samain S."/>
            <person name="Cattolico L."/>
            <person name="Pelletier E."/>
            <person name="Couloux A."/>
            <person name="Segurens B."/>
            <person name="Wincker P."/>
            <person name="D'Hont A."/>
            <person name="Scarpelli C."/>
            <person name="Weissenbach J."/>
            <person name="Salanoubat M."/>
            <person name="Quetier F."/>
            <person name="Yu Y."/>
            <person name="Kim H.R."/>
            <person name="Rambo T."/>
            <person name="Currie J."/>
            <person name="Collura K."/>
            <person name="Luo M."/>
            <person name="Yang T."/>
            <person name="Ammiraju J.S.S."/>
            <person name="Engler F."/>
            <person name="Soderlund C."/>
            <person name="Wing R.A."/>
            <person name="Palmer L.E."/>
            <person name="de la Bastide M."/>
            <person name="Spiegel L."/>
            <person name="Nascimento L."/>
            <person name="Zutavern T."/>
            <person name="O'Shaughnessy A."/>
            <person name="Dike S."/>
            <person name="Dedhia N."/>
            <person name="Preston R."/>
            <person name="Balija V."/>
            <person name="McCombie W.R."/>
            <person name="Chow T."/>
            <person name="Chen H."/>
            <person name="Chung M."/>
            <person name="Chen C."/>
            <person name="Shaw J."/>
            <person name="Wu H."/>
            <person name="Hsiao K."/>
            <person name="Chao Y."/>
            <person name="Chu M."/>
            <person name="Cheng C."/>
            <person name="Hour A."/>
            <person name="Lee P."/>
            <person name="Lin S."/>
            <person name="Lin Y."/>
            <person name="Liou J."/>
            <person name="Liu S."/>
            <person name="Hsing Y."/>
            <person name="Raghuvanshi S."/>
            <person name="Mohanty A."/>
            <person name="Bharti A.K."/>
            <person name="Gaur A."/>
            <person name="Gupta V."/>
            <person name="Kumar D."/>
            <person name="Ravi V."/>
            <person name="Vij S."/>
            <person name="Kapur A."/>
            <person name="Khurana P."/>
            <person name="Khurana P."/>
            <person name="Khurana J.P."/>
            <person name="Tyagi A.K."/>
            <person name="Gaikwad K."/>
            <person name="Singh A."/>
            <person name="Dalal V."/>
            <person name="Srivastava S."/>
            <person name="Dixit A."/>
            <person name="Pal A.K."/>
            <person name="Ghazi I.A."/>
            <person name="Yadav M."/>
            <person name="Pandit A."/>
            <person name="Bhargava A."/>
            <person name="Sureshbabu K."/>
            <person name="Batra K."/>
            <person name="Sharma T.R."/>
            <person name="Mohapatra T."/>
            <person name="Singh N.K."/>
            <person name="Messing J."/>
            <person name="Nelson A.B."/>
            <person name="Fuks G."/>
            <person name="Kavchok S."/>
            <person name="Keizer G."/>
            <person name="Linton E."/>
            <person name="Llaca V."/>
            <person name="Song R."/>
            <person name="Tanyolac B."/>
            <person name="Young S."/>
            <person name="Ho-Il K."/>
            <person name="Hahn J.H."/>
            <person name="Sangsakoo G."/>
            <person name="Vanavichit A."/>
            <person name="de Mattos Luiz.A.T."/>
            <person name="Zimmer P.D."/>
            <person name="Malone G."/>
            <person name="Dellagostin O."/>
            <person name="de Oliveira A.C."/>
            <person name="Bevan M."/>
            <person name="Bancroft I."/>
            <person name="Minx P."/>
            <person name="Cordum H."/>
            <person name="Wilson R."/>
            <person name="Cheng Z."/>
            <person name="Jin W."/>
            <person name="Jiang J."/>
            <person name="Leong S.A."/>
            <person name="Iwama H."/>
            <person name="Gojobori T."/>
            <person name="Itoh T."/>
            <person name="Niimura Y."/>
            <person name="Fujii Y."/>
            <person name="Habara T."/>
            <person name="Sakai H."/>
            <person name="Sato Y."/>
            <person name="Wilson G."/>
            <person name="Kumar K."/>
            <person name="McCouch S."/>
            <person name="Juretic N."/>
            <person name="Hoen D."/>
            <person name="Wright S."/>
            <person name="Bruskiewich R."/>
            <person name="Bureau T."/>
            <person name="Miyao A."/>
            <person name="Hirochika H."/>
            <person name="Nishikawa T."/>
            <person name="Kadowaki K."/>
            <person name="Sugiura M."/>
            <person name="Burr B."/>
            <person name="Sasaki T."/>
        </authorList>
    </citation>
    <scope>NUCLEOTIDE SEQUENCE [LARGE SCALE GENOMIC DNA]</scope>
    <source>
        <strain evidence="3">cv. Nipponbare</strain>
    </source>
</reference>
<gene>
    <name evidence="2" type="ordered locus">Os06g0263700</name>
</gene>
<sequence>METSPSASTPTSCATLNACPSAPHRPFAMANPARELLKKDNTYVYMHRLAGLQEAAHPLAQSPTGKVASPIRSSGQDSSAVAGAATTASRGDAAVAGSEDGGRRHNRNS</sequence>
<dbReference type="KEGG" id="dosa:Os06g0263700"/>
<reference evidence="3" key="2">
    <citation type="journal article" date="2008" name="Nucleic Acids Res.">
        <title>The rice annotation project database (RAP-DB): 2008 update.</title>
        <authorList>
            <consortium name="The rice annotation project (RAP)"/>
        </authorList>
    </citation>
    <scope>GENOME REANNOTATION</scope>
    <source>
        <strain evidence="3">cv. Nipponbare</strain>
    </source>
</reference>
<name>C7J3P2_ORYSJ</name>
<evidence type="ECO:0000313" key="2">
    <source>
        <dbReference type="EMBL" id="BAH93430.1"/>
    </source>
</evidence>
<dbReference type="Proteomes" id="UP000000763">
    <property type="component" value="Chromosome 6"/>
</dbReference>
<dbReference type="AlphaFoldDB" id="C7J3P2"/>
<proteinExistence type="predicted"/>
<protein>
    <submittedName>
        <fullName evidence="2">Os06g0263700 protein</fullName>
    </submittedName>
</protein>
<feature type="compositionally biased region" description="Low complexity" evidence="1">
    <location>
        <begin position="78"/>
        <end position="89"/>
    </location>
</feature>